<dbReference type="SUPFAM" id="SSF48452">
    <property type="entry name" value="TPR-like"/>
    <property type="match status" value="1"/>
</dbReference>
<dbReference type="InterPro" id="IPR013517">
    <property type="entry name" value="FG-GAP"/>
</dbReference>
<dbReference type="SUPFAM" id="SSF69318">
    <property type="entry name" value="Integrin alpha N-terminal domain"/>
    <property type="match status" value="2"/>
</dbReference>
<proteinExistence type="predicted"/>
<dbReference type="Pfam" id="PF13517">
    <property type="entry name" value="FG-GAP_3"/>
    <property type="match status" value="2"/>
</dbReference>
<dbReference type="Pfam" id="PF14559">
    <property type="entry name" value="TPR_19"/>
    <property type="match status" value="1"/>
</dbReference>
<reference evidence="6" key="1">
    <citation type="submission" date="2023-03" db="EMBL/GenBank/DDBJ databases">
        <title>Edaphobacter sp.</title>
        <authorList>
            <person name="Huber K.J."/>
            <person name="Papendorf J."/>
            <person name="Pilke C."/>
            <person name="Bunk B."/>
            <person name="Sproeer C."/>
            <person name="Pester M."/>
        </authorList>
    </citation>
    <scope>NUCLEOTIDE SEQUENCE</scope>
    <source>
        <strain evidence="6">DSM 110680</strain>
    </source>
</reference>
<dbReference type="InterPro" id="IPR027039">
    <property type="entry name" value="Crtac1"/>
</dbReference>
<evidence type="ECO:0000313" key="6">
    <source>
        <dbReference type="EMBL" id="XBH19511.1"/>
    </source>
</evidence>
<evidence type="ECO:0000256" key="2">
    <source>
        <dbReference type="PROSITE-ProRule" id="PRU00339"/>
    </source>
</evidence>
<dbReference type="AlphaFoldDB" id="A0AAU7DQ25"/>
<evidence type="ECO:0000256" key="4">
    <source>
        <dbReference type="SAM" id="SignalP"/>
    </source>
</evidence>
<dbReference type="InterPro" id="IPR011519">
    <property type="entry name" value="UnbV_ASPIC"/>
</dbReference>
<dbReference type="Gene3D" id="2.130.10.130">
    <property type="entry name" value="Integrin alpha, N-terminal"/>
    <property type="match status" value="2"/>
</dbReference>
<feature type="domain" description="ASPIC/UnbV" evidence="5">
    <location>
        <begin position="642"/>
        <end position="707"/>
    </location>
</feature>
<evidence type="ECO:0000256" key="3">
    <source>
        <dbReference type="SAM" id="MobiDB-lite"/>
    </source>
</evidence>
<feature type="repeat" description="TPR" evidence="2">
    <location>
        <begin position="133"/>
        <end position="166"/>
    </location>
</feature>
<organism evidence="6">
    <name type="scientific">Telmatobacter sp. DSM 110680</name>
    <dbReference type="NCBI Taxonomy" id="3036704"/>
    <lineage>
        <taxon>Bacteria</taxon>
        <taxon>Pseudomonadati</taxon>
        <taxon>Acidobacteriota</taxon>
        <taxon>Terriglobia</taxon>
        <taxon>Terriglobales</taxon>
        <taxon>Acidobacteriaceae</taxon>
        <taxon>Telmatobacter</taxon>
    </lineage>
</organism>
<name>A0AAU7DQ25_9BACT</name>
<sequence>MKFMRVGGVLAIVLVATNVTAGAESHFDADAVRLNNRGVALMGQQFTEKAEQSFAESFERDPKLAQAATNDGIALLTLQKIDDAKKALRAALVLEPGSAQAWYNLGLAQHADNELDDALKSFQQAVKLDPRDVDSYYFEGVCYREMKQFDKAVEVLKQALAIQPLHASSEFALARALQATGDKEQAKEHFKLFQHMTSTKISAAIGLAYGEQGHYSTVTPVEEPQARQRAMIPVKLVAEVMVRAIPPMPQKRVTDGAPTSGAKSGVSTETGGACMLDVTGSGQMDLVLMENGPQAIRVVHRKSGGKFEDVDAAAAGLKAAGRAVACAVGDYDGDNLNDLAVALDDGVRLFRNLGNGKFEDVTAEAGLAARNKPTGITFVDYDHDGDLDLFLTGAPMKDGDTPNVLWRNNGNKTFTEWTADTGLGGTGKTASVILTDFNNDRAVDIAVTGNGAAPMLFVNPREGKYPQQALYESESLPATEGIAVLDYNKDGWMDIAVTHAGSPGLTLWRNVAGQQNVGRRFERVSLPLTGATRGWGVTAVDIDNDGWIDLAAIVETVAGPRVKVFRNKGDGSFEDVSSVLGLDAVKLTAPRGLIAADVDGGGAPDLIVTQENAPPVLLRNVGANKNHFVRLDLSGYADNKTAIGSKVEIFANGQWQKWELAGASGLATQAPPQLLIGLGEADHVDLLRILWPTGILQDEIDLPHTQVIAMKEADRRGSSCPVLFAWDGHKYKLVTDVIGAAVVGHWFTPTRRNIPNSGEWIKVDGDRLASVDGKLSLRFIEPMEEVNYIDQLKLVAVDHPEDVEVNPDERFLDDPPFASGRVVASKGARLPVGAWDGEGRDVLDVLSRSDHKFASGFTATPYDGFANTHYLTLDLGDVNVSKPLKLLMTGYVNYFSATSLYAAWQAGIKPISPYVEAQRPDGTWLTIPGDAGFPAGLERTIVVDLTGKLPEGTRKIRLVSNLEIYWDQVLIDNEPEAETHTTEVPLTLATERFRGYPTQIDGKSPGDLDYDYDRVSLTGPFQHQRGNYTHLGDVTALVKGVDDRYAIFGSGEEIATEFDTAKLPALPTHWRRDYFFYANGYVKDMDWWDAMPFTVAQLPFHKMSAYPYPATEKFPDDAGSIEYQLKMNDRFDSGEPVRSYRFDYKLMPSTPADDLTCGVASPAWPVSSAQAAHE</sequence>
<dbReference type="Gene3D" id="1.25.40.10">
    <property type="entry name" value="Tetratricopeptide repeat domain"/>
    <property type="match status" value="1"/>
</dbReference>
<dbReference type="Pfam" id="PF13432">
    <property type="entry name" value="TPR_16"/>
    <property type="match status" value="1"/>
</dbReference>
<evidence type="ECO:0000256" key="1">
    <source>
        <dbReference type="ARBA" id="ARBA00022729"/>
    </source>
</evidence>
<evidence type="ECO:0000259" key="5">
    <source>
        <dbReference type="Pfam" id="PF07593"/>
    </source>
</evidence>
<dbReference type="Pfam" id="PF07593">
    <property type="entry name" value="UnbV_ASPIC"/>
    <property type="match status" value="1"/>
</dbReference>
<dbReference type="PANTHER" id="PTHR16026">
    <property type="entry name" value="CARTILAGE ACIDIC PROTEIN 1"/>
    <property type="match status" value="1"/>
</dbReference>
<dbReference type="InterPro" id="IPR028994">
    <property type="entry name" value="Integrin_alpha_N"/>
</dbReference>
<gene>
    <name evidence="6" type="ORF">P8935_09360</name>
</gene>
<dbReference type="PROSITE" id="PS50293">
    <property type="entry name" value="TPR_REGION"/>
    <property type="match status" value="2"/>
</dbReference>
<dbReference type="EMBL" id="CP121196">
    <property type="protein sequence ID" value="XBH19511.1"/>
    <property type="molecule type" value="Genomic_DNA"/>
</dbReference>
<feature type="chain" id="PRO_5043783859" evidence="4">
    <location>
        <begin position="22"/>
        <end position="1174"/>
    </location>
</feature>
<dbReference type="InterPro" id="IPR019734">
    <property type="entry name" value="TPR_rpt"/>
</dbReference>
<dbReference type="PANTHER" id="PTHR16026:SF0">
    <property type="entry name" value="CARTILAGE ACIDIC PROTEIN 1"/>
    <property type="match status" value="1"/>
</dbReference>
<dbReference type="PROSITE" id="PS50005">
    <property type="entry name" value="TPR"/>
    <property type="match status" value="2"/>
</dbReference>
<dbReference type="InterPro" id="IPR011990">
    <property type="entry name" value="TPR-like_helical_dom_sf"/>
</dbReference>
<feature type="signal peptide" evidence="4">
    <location>
        <begin position="1"/>
        <end position="21"/>
    </location>
</feature>
<accession>A0AAU7DQ25</accession>
<feature type="region of interest" description="Disordered" evidence="3">
    <location>
        <begin position="249"/>
        <end position="268"/>
    </location>
</feature>
<keyword evidence="2" id="KW-0802">TPR repeat</keyword>
<keyword evidence="1 4" id="KW-0732">Signal</keyword>
<dbReference type="RefSeq" id="WP_348264729.1">
    <property type="nucleotide sequence ID" value="NZ_CP121196.1"/>
</dbReference>
<protein>
    <submittedName>
        <fullName evidence="6">FG-GAP-like repeat-containing protein</fullName>
    </submittedName>
</protein>
<feature type="repeat" description="TPR" evidence="2">
    <location>
        <begin position="99"/>
        <end position="132"/>
    </location>
</feature>
<dbReference type="SMART" id="SM00028">
    <property type="entry name" value="TPR"/>
    <property type="match status" value="4"/>
</dbReference>